<dbReference type="EMBL" id="CP014841">
    <property type="protein sequence ID" value="AND69584.1"/>
    <property type="molecule type" value="Genomic_DNA"/>
</dbReference>
<keyword evidence="2" id="KW-1185">Reference proteome</keyword>
<name>A0A160N225_9GAMM</name>
<proteinExistence type="predicted"/>
<organism evidence="1 2">
    <name type="scientific">Dyella thiooxydans</name>
    <dbReference type="NCBI Taxonomy" id="445710"/>
    <lineage>
        <taxon>Bacteria</taxon>
        <taxon>Pseudomonadati</taxon>
        <taxon>Pseudomonadota</taxon>
        <taxon>Gammaproteobacteria</taxon>
        <taxon>Lysobacterales</taxon>
        <taxon>Rhodanobacteraceae</taxon>
        <taxon>Dyella</taxon>
    </lineage>
</organism>
<evidence type="ECO:0000313" key="1">
    <source>
        <dbReference type="EMBL" id="AND69584.1"/>
    </source>
</evidence>
<reference evidence="1 2" key="1">
    <citation type="submission" date="2016-02" db="EMBL/GenBank/DDBJ databases">
        <title>Complete genome sequencing and analysis of ATSB10, Dyella thiooxydans isolated from rhizosphere soil of sunflower (Helianthus annuus L.).</title>
        <authorList>
            <person name="Lee Y."/>
            <person name="Hwangbo K."/>
            <person name="Chung H."/>
            <person name="Yoo J."/>
            <person name="Kim K.Y."/>
            <person name="Sa T.M."/>
            <person name="Um Y."/>
            <person name="Madhaiyan M."/>
        </authorList>
    </citation>
    <scope>NUCLEOTIDE SEQUENCE [LARGE SCALE GENOMIC DNA]</scope>
    <source>
        <strain evidence="1 2">ATSB10</strain>
    </source>
</reference>
<dbReference type="Proteomes" id="UP000077255">
    <property type="component" value="Chromosome"/>
</dbReference>
<protein>
    <submittedName>
        <fullName evidence="1">Uncharacterized protein</fullName>
    </submittedName>
</protein>
<dbReference type="AlphaFoldDB" id="A0A160N225"/>
<dbReference type="STRING" id="445710.ATSB10_21300"/>
<gene>
    <name evidence="1" type="ORF">ATSB10_21300</name>
</gene>
<dbReference type="KEGG" id="dtx:ATSB10_21300"/>
<evidence type="ECO:0000313" key="2">
    <source>
        <dbReference type="Proteomes" id="UP000077255"/>
    </source>
</evidence>
<sequence length="38" mass="3941">MVSGRSAPCARMPLLPIGIEARSVRAQGALLHRSAVPA</sequence>
<accession>A0A160N225</accession>
<dbReference type="PATRIC" id="fig|445710.3.peg.2128"/>